<organism evidence="5 8">
    <name type="scientific">Lentilactobacillus parakefiri</name>
    <dbReference type="NCBI Taxonomy" id="152332"/>
    <lineage>
        <taxon>Bacteria</taxon>
        <taxon>Bacillati</taxon>
        <taxon>Bacillota</taxon>
        <taxon>Bacilli</taxon>
        <taxon>Lactobacillales</taxon>
        <taxon>Lactobacillaceae</taxon>
        <taxon>Lentilactobacillus</taxon>
    </lineage>
</organism>
<reference evidence="6" key="4">
    <citation type="submission" date="2019-02" db="EMBL/GenBank/DDBJ databases">
        <authorList>
            <person name="Buron G."/>
            <person name="Chaylann A."/>
            <person name="Dolejs I."/>
            <person name="Forster J."/>
            <person name="Miks M.H."/>
        </authorList>
    </citation>
    <scope>NUCLEOTIDE SEQUENCE</scope>
    <source>
        <strain evidence="6">DSM 10551</strain>
    </source>
</reference>
<dbReference type="Proteomes" id="UP000214739">
    <property type="component" value="Unassembled WGS sequence"/>
</dbReference>
<sequence length="254" mass="28397">MKYPNSHLARFIDRPNRFIAHCQLIETGEVVVAHVKNTGRTTILQPGVTTSLVYTDNPSRKTHYDLVAAKKYDRDWINIDSQAPNKLVKAGLTTNDIQLPEIESIERVRPEVTYLDSRLDFAGTDIANRPFFLEVKGVTLANQGIAAFPDAPTTRGLKHVKTLEKAAEHGYLAYLLFVIQMKNIKVVTIDREIFEALAVAIDHAQKVGVHVLAYDCKVTADRFMLDQPVKFDLNQAFVSDGLPSSIGSQQRDGH</sequence>
<comment type="caution">
    <text evidence="5">The sequence shown here is derived from an EMBL/GenBank/DDBJ whole genome shotgun (WGS) entry which is preliminary data.</text>
</comment>
<evidence type="ECO:0000313" key="8">
    <source>
        <dbReference type="Proteomes" id="UP000216802"/>
    </source>
</evidence>
<dbReference type="RefSeq" id="WP_057961762.1">
    <property type="nucleotide sequence ID" value="NZ_BAAAXO010000036.1"/>
</dbReference>
<evidence type="ECO:0000259" key="2">
    <source>
        <dbReference type="Pfam" id="PF03749"/>
    </source>
</evidence>
<gene>
    <name evidence="1" type="primary">sfsA</name>
    <name evidence="5" type="ORF">B8W98_08710</name>
    <name evidence="6" type="ORF">C5L28_000830</name>
    <name evidence="4" type="ORF">LPKJCM_01310</name>
</gene>
<dbReference type="OrthoDB" id="9802365at2"/>
<keyword evidence="9" id="KW-1185">Reference proteome</keyword>
<dbReference type="InterPro" id="IPR005224">
    <property type="entry name" value="SfsA"/>
</dbReference>
<evidence type="ECO:0000313" key="7">
    <source>
        <dbReference type="Proteomes" id="UP000214739"/>
    </source>
</evidence>
<dbReference type="Proteomes" id="UP000216802">
    <property type="component" value="Unassembled WGS sequence"/>
</dbReference>
<dbReference type="CDD" id="cd22359">
    <property type="entry name" value="SfsA-like_bacterial"/>
    <property type="match status" value="1"/>
</dbReference>
<protein>
    <recommendedName>
        <fullName evidence="1">Sugar fermentation stimulation protein homolog</fullName>
    </recommendedName>
</protein>
<dbReference type="GO" id="GO:0003677">
    <property type="term" value="F:DNA binding"/>
    <property type="evidence" value="ECO:0007669"/>
    <property type="project" value="InterPro"/>
</dbReference>
<dbReference type="Proteomes" id="UP000294668">
    <property type="component" value="Unassembled WGS sequence"/>
</dbReference>
<evidence type="ECO:0000313" key="9">
    <source>
        <dbReference type="Proteomes" id="UP000294668"/>
    </source>
</evidence>
<evidence type="ECO:0000259" key="3">
    <source>
        <dbReference type="Pfam" id="PF17746"/>
    </source>
</evidence>
<reference evidence="4 7" key="1">
    <citation type="journal article" date="2017" name="Biosci Microbiota Food Health">
        <title>Genomic characterization reconfirms the taxonomic status of Lactobacillus parakefiri.</title>
        <authorList>
            <person name="Tanizawa Y."/>
            <person name="Kobayashi H."/>
            <person name="Kaminuma E."/>
            <person name="Sakamoto M."/>
            <person name="Ohkuma M."/>
            <person name="Nakamura Y."/>
            <person name="Arita M."/>
            <person name="Tohno M."/>
        </authorList>
    </citation>
    <scope>NUCLEOTIDE SEQUENCE [LARGE SCALE GENOMIC DNA]</scope>
    <source>
        <strain evidence="4 7">JCM 8573</strain>
    </source>
</reference>
<dbReference type="EMBL" id="PUFL01000015">
    <property type="protein sequence ID" value="TDG94573.1"/>
    <property type="molecule type" value="Genomic_DNA"/>
</dbReference>
<reference evidence="5 8" key="2">
    <citation type="submission" date="2017-04" db="EMBL/GenBank/DDBJ databases">
        <title>Kefir bacterial isolates.</title>
        <authorList>
            <person name="Kim Y."/>
            <person name="Blasche S."/>
            <person name="Patil K.R."/>
        </authorList>
    </citation>
    <scope>NUCLEOTIDE SEQUENCE [LARGE SCALE GENOMIC DNA]</scope>
    <source>
        <strain evidence="5 8">OG2</strain>
    </source>
</reference>
<accession>A0A269Y3E9</accession>
<feature type="domain" description="Sugar fermentation stimulation protein C-terminal" evidence="2">
    <location>
        <begin position="82"/>
        <end position="221"/>
    </location>
</feature>
<dbReference type="Gene3D" id="3.40.1350.60">
    <property type="match status" value="1"/>
</dbReference>
<dbReference type="EMBL" id="BDGB01000060">
    <property type="protein sequence ID" value="GAW72200.1"/>
    <property type="molecule type" value="Genomic_DNA"/>
</dbReference>
<dbReference type="InterPro" id="IPR040452">
    <property type="entry name" value="SfsA_C"/>
</dbReference>
<dbReference type="PANTHER" id="PTHR30545">
    <property type="entry name" value="SUGAR FERMENTATION STIMULATION PROTEIN A"/>
    <property type="match status" value="1"/>
</dbReference>
<reference evidence="6 9" key="3">
    <citation type="journal article" date="2019" name="Appl. Microbiol. Biotechnol.">
        <title>Uncovering carbohydrate metabolism through a genotype-phenotype association study of 56 lactic acid bacteria genomes.</title>
        <authorList>
            <person name="Buron-Moles G."/>
            <person name="Chailyan A."/>
            <person name="Dolejs I."/>
            <person name="Forster J."/>
            <person name="Miks M.H."/>
        </authorList>
    </citation>
    <scope>NUCLEOTIDE SEQUENCE [LARGE SCALE GENOMIC DNA]</scope>
    <source>
        <strain evidence="6 9">DSM 10551</strain>
    </source>
</reference>
<evidence type="ECO:0000313" key="5">
    <source>
        <dbReference type="EMBL" id="PAK80074.1"/>
    </source>
</evidence>
<dbReference type="NCBIfam" id="TIGR00230">
    <property type="entry name" value="sfsA"/>
    <property type="match status" value="1"/>
</dbReference>
<dbReference type="InterPro" id="IPR041465">
    <property type="entry name" value="SfsA_N"/>
</dbReference>
<dbReference type="Pfam" id="PF03749">
    <property type="entry name" value="SfsA"/>
    <property type="match status" value="1"/>
</dbReference>
<comment type="similarity">
    <text evidence="1">Belongs to the SfsA family.</text>
</comment>
<dbReference type="HAMAP" id="MF_00095">
    <property type="entry name" value="SfsA"/>
    <property type="match status" value="1"/>
</dbReference>
<proteinExistence type="inferred from homology"/>
<dbReference type="Pfam" id="PF17746">
    <property type="entry name" value="SfsA_N"/>
    <property type="match status" value="1"/>
</dbReference>
<dbReference type="EMBL" id="NCXI01000067">
    <property type="protein sequence ID" value="PAK80074.1"/>
    <property type="molecule type" value="Genomic_DNA"/>
</dbReference>
<evidence type="ECO:0000256" key="1">
    <source>
        <dbReference type="HAMAP-Rule" id="MF_00095"/>
    </source>
</evidence>
<dbReference type="PANTHER" id="PTHR30545:SF2">
    <property type="entry name" value="SUGAR FERMENTATION STIMULATION PROTEIN A"/>
    <property type="match status" value="1"/>
</dbReference>
<feature type="domain" description="SfsA N-terminal OB" evidence="3">
    <location>
        <begin position="12"/>
        <end position="79"/>
    </location>
</feature>
<evidence type="ECO:0000313" key="6">
    <source>
        <dbReference type="EMBL" id="TDG94573.1"/>
    </source>
</evidence>
<dbReference type="Gene3D" id="2.40.50.580">
    <property type="match status" value="1"/>
</dbReference>
<name>A0A269Y3E9_9LACO</name>
<evidence type="ECO:0000313" key="4">
    <source>
        <dbReference type="EMBL" id="GAW72200.1"/>
    </source>
</evidence>
<dbReference type="AlphaFoldDB" id="A0A269Y3E9"/>